<accession>A0A9P7DUR4</accession>
<gene>
    <name evidence="1" type="ORF">BJ212DRAFT_1216931</name>
</gene>
<evidence type="ECO:0000313" key="1">
    <source>
        <dbReference type="EMBL" id="KAG1803489.1"/>
    </source>
</evidence>
<sequence>HPTAGRVIRMEETVHAKWWTQFGLGDGGEEVGSESSDNEDDTLFYPFASHLDWQVACWAVQEGTGYKAFDRLLAIPSIEHLGFAYHNIRGLHQTIDSIPSHAKLQLTYLAFNDTLDYKHELHYCNPLEAIQTLLGNPAHAEDIVYKPSKVFTNPSHSNHICNEMWIG</sequence>
<dbReference type="Proteomes" id="UP000807769">
    <property type="component" value="Unassembled WGS sequence"/>
</dbReference>
<feature type="non-terminal residue" evidence="1">
    <location>
        <position position="1"/>
    </location>
</feature>
<dbReference type="AlphaFoldDB" id="A0A9P7DUR4"/>
<proteinExistence type="predicted"/>
<dbReference type="OrthoDB" id="2676001at2759"/>
<keyword evidence="2" id="KW-1185">Reference proteome</keyword>
<protein>
    <submittedName>
        <fullName evidence="1">Uncharacterized protein</fullName>
    </submittedName>
</protein>
<dbReference type="InterPro" id="IPR041078">
    <property type="entry name" value="Plavaka"/>
</dbReference>
<dbReference type="RefSeq" id="XP_041186646.1">
    <property type="nucleotide sequence ID" value="XM_041329316.1"/>
</dbReference>
<dbReference type="GeneID" id="64623333"/>
<feature type="non-terminal residue" evidence="1">
    <location>
        <position position="167"/>
    </location>
</feature>
<dbReference type="EMBL" id="JABBWG010000065">
    <property type="protein sequence ID" value="KAG1803489.1"/>
    <property type="molecule type" value="Genomic_DNA"/>
</dbReference>
<organism evidence="1 2">
    <name type="scientific">Suillus subaureus</name>
    <dbReference type="NCBI Taxonomy" id="48587"/>
    <lineage>
        <taxon>Eukaryota</taxon>
        <taxon>Fungi</taxon>
        <taxon>Dikarya</taxon>
        <taxon>Basidiomycota</taxon>
        <taxon>Agaricomycotina</taxon>
        <taxon>Agaricomycetes</taxon>
        <taxon>Agaricomycetidae</taxon>
        <taxon>Boletales</taxon>
        <taxon>Suillineae</taxon>
        <taxon>Suillaceae</taxon>
        <taxon>Suillus</taxon>
    </lineage>
</organism>
<name>A0A9P7DUR4_9AGAM</name>
<comment type="caution">
    <text evidence="1">The sequence shown here is derived from an EMBL/GenBank/DDBJ whole genome shotgun (WGS) entry which is preliminary data.</text>
</comment>
<evidence type="ECO:0000313" key="2">
    <source>
        <dbReference type="Proteomes" id="UP000807769"/>
    </source>
</evidence>
<dbReference type="Pfam" id="PF18759">
    <property type="entry name" value="Plavaka"/>
    <property type="match status" value="1"/>
</dbReference>
<reference evidence="1" key="1">
    <citation type="journal article" date="2020" name="New Phytol.">
        <title>Comparative genomics reveals dynamic genome evolution in host specialist ectomycorrhizal fungi.</title>
        <authorList>
            <person name="Lofgren L.A."/>
            <person name="Nguyen N.H."/>
            <person name="Vilgalys R."/>
            <person name="Ruytinx J."/>
            <person name="Liao H.L."/>
            <person name="Branco S."/>
            <person name="Kuo A."/>
            <person name="LaButti K."/>
            <person name="Lipzen A."/>
            <person name="Andreopoulos W."/>
            <person name="Pangilinan J."/>
            <person name="Riley R."/>
            <person name="Hundley H."/>
            <person name="Na H."/>
            <person name="Barry K."/>
            <person name="Grigoriev I.V."/>
            <person name="Stajich J.E."/>
            <person name="Kennedy P.G."/>
        </authorList>
    </citation>
    <scope>NUCLEOTIDE SEQUENCE</scope>
    <source>
        <strain evidence="1">MN1</strain>
    </source>
</reference>